<evidence type="ECO:0000313" key="4">
    <source>
        <dbReference type="Proteomes" id="UP000434957"/>
    </source>
</evidence>
<feature type="coiled-coil region" evidence="1">
    <location>
        <begin position="5"/>
        <end position="39"/>
    </location>
</feature>
<protein>
    <submittedName>
        <fullName evidence="3">Uncharacterized protein</fullName>
    </submittedName>
</protein>
<proteinExistence type="predicted"/>
<accession>A0A6A4BXJ7</accession>
<organism evidence="3 4">
    <name type="scientific">Phytophthora rubi</name>
    <dbReference type="NCBI Taxonomy" id="129364"/>
    <lineage>
        <taxon>Eukaryota</taxon>
        <taxon>Sar</taxon>
        <taxon>Stramenopiles</taxon>
        <taxon>Oomycota</taxon>
        <taxon>Peronosporomycetes</taxon>
        <taxon>Peronosporales</taxon>
        <taxon>Peronosporaceae</taxon>
        <taxon>Phytophthora</taxon>
    </lineage>
</organism>
<feature type="region of interest" description="Disordered" evidence="2">
    <location>
        <begin position="331"/>
        <end position="386"/>
    </location>
</feature>
<dbReference type="EMBL" id="QXFT01003877">
    <property type="protein sequence ID" value="KAE9281955.1"/>
    <property type="molecule type" value="Genomic_DNA"/>
</dbReference>
<name>A0A6A4BXJ7_9STRA</name>
<gene>
    <name evidence="3" type="ORF">PR003_g27534</name>
</gene>
<feature type="compositionally biased region" description="Basic and acidic residues" evidence="2">
    <location>
        <begin position="115"/>
        <end position="127"/>
    </location>
</feature>
<dbReference type="Proteomes" id="UP000434957">
    <property type="component" value="Unassembled WGS sequence"/>
</dbReference>
<keyword evidence="4" id="KW-1185">Reference proteome</keyword>
<feature type="region of interest" description="Disordered" evidence="2">
    <location>
        <begin position="98"/>
        <end position="200"/>
    </location>
</feature>
<feature type="non-terminal residue" evidence="3">
    <location>
        <position position="1"/>
    </location>
</feature>
<reference evidence="3 4" key="1">
    <citation type="submission" date="2018-08" db="EMBL/GenBank/DDBJ databases">
        <title>Genomic investigation of the strawberry pathogen Phytophthora fragariae indicates pathogenicity is determined by transcriptional variation in three key races.</title>
        <authorList>
            <person name="Adams T.M."/>
            <person name="Armitage A.D."/>
            <person name="Sobczyk M.K."/>
            <person name="Bates H.J."/>
            <person name="Dunwell J.M."/>
            <person name="Nellist C.F."/>
            <person name="Harrison R.J."/>
        </authorList>
    </citation>
    <scope>NUCLEOTIDE SEQUENCE [LARGE SCALE GENOMIC DNA]</scope>
    <source>
        <strain evidence="3 4">SCRP333</strain>
    </source>
</reference>
<comment type="caution">
    <text evidence="3">The sequence shown here is derived from an EMBL/GenBank/DDBJ whole genome shotgun (WGS) entry which is preliminary data.</text>
</comment>
<evidence type="ECO:0000313" key="3">
    <source>
        <dbReference type="EMBL" id="KAE9281955.1"/>
    </source>
</evidence>
<evidence type="ECO:0000256" key="1">
    <source>
        <dbReference type="SAM" id="Coils"/>
    </source>
</evidence>
<feature type="compositionally biased region" description="Low complexity" evidence="2">
    <location>
        <begin position="341"/>
        <end position="351"/>
    </location>
</feature>
<dbReference type="AlphaFoldDB" id="A0A6A4BXJ7"/>
<sequence>AERYQDDVKELVHEHNANKRSLQEEVSKLRQELEDSQAYQRILDRRARESRFDVTDLMNFLGNHVTLACNWVRLRDLLQHYHDRTPVPQSWQTVIATTTGDDPLSQPGAFTGLSHPDDQDGESKQEDNPDSSSDSPSKRRSSRRRSSDSFSTPSDPKRTSKRNSHKAPATPQLRPLERVEDSSSCLPEGTPPVWSMNKARGSLPGPIVWDDLRLDVQRLMCSGVFLKGAVSWLQEGRPVHARFCQNDLVEMLSRMMFWNKLNESHWPKYVPERYYLAAEALLDEMEEQKVKPLFWGGLSAIGDVEEELPPEDFEPEQDDKSKDADWNAADEGVPVEDVSEVESVSESVTTSNRRKRRGSQTPSADQPPTKRPRGGSRSLLAQKDYSKLTPAEKAVVEIPENGMVSWRHNGIRVKHVDPSSTKNSQTIPPTVMIWLC</sequence>
<keyword evidence="1" id="KW-0175">Coiled coil</keyword>
<evidence type="ECO:0000256" key="2">
    <source>
        <dbReference type="SAM" id="MobiDB-lite"/>
    </source>
</evidence>